<protein>
    <recommendedName>
        <fullName evidence="1">Microcin J25-processing protein McjB C-terminal domain-containing protein</fullName>
    </recommendedName>
</protein>
<evidence type="ECO:0000259" key="1">
    <source>
        <dbReference type="Pfam" id="PF13471"/>
    </source>
</evidence>
<sequence length="202" mass="23320">MRFKFKNKELGISMTAIQNKSYRLIAAEVPFEHEQRERIHETFFVMCDYLKERPNAGACHLLSSIMYVLLKEQGIECDLCIGEVKENNYFFDHSWIEIDGKVFDVAIQMTLDGRSNPPVFASYDLGSTTTTSREYGMSSPGGLDSVAQKVLRVSFDRYISEAEIKDGTWKKIKKLGRNLKLRLEVSELKEKYKDTQRKVVVK</sequence>
<evidence type="ECO:0000313" key="2">
    <source>
        <dbReference type="EMBL" id="PFJ42747.1"/>
    </source>
</evidence>
<gene>
    <name evidence="2" type="ORF">COJ15_05235</name>
</gene>
<dbReference type="EMBL" id="NUVX01000007">
    <property type="protein sequence ID" value="PFJ42747.1"/>
    <property type="molecule type" value="Genomic_DNA"/>
</dbReference>
<evidence type="ECO:0000313" key="3">
    <source>
        <dbReference type="Proteomes" id="UP000224003"/>
    </source>
</evidence>
<organism evidence="2 3">
    <name type="scientific">Bacillus thuringiensis</name>
    <dbReference type="NCBI Taxonomy" id="1428"/>
    <lineage>
        <taxon>Bacteria</taxon>
        <taxon>Bacillati</taxon>
        <taxon>Bacillota</taxon>
        <taxon>Bacilli</taxon>
        <taxon>Bacillales</taxon>
        <taxon>Bacillaceae</taxon>
        <taxon>Bacillus</taxon>
        <taxon>Bacillus cereus group</taxon>
    </lineage>
</organism>
<reference evidence="2 3" key="1">
    <citation type="submission" date="2017-09" db="EMBL/GenBank/DDBJ databases">
        <title>Large-scale bioinformatics analysis of Bacillus genomes uncovers conserved roles of natural products in bacterial physiology.</title>
        <authorList>
            <consortium name="Agbiome Team Llc"/>
            <person name="Bleich R.M."/>
            <person name="Grubbs K.J."/>
            <person name="Santa Maria K.C."/>
            <person name="Allen S.E."/>
            <person name="Farag S."/>
            <person name="Shank E.A."/>
            <person name="Bowers A."/>
        </authorList>
    </citation>
    <scope>NUCLEOTIDE SEQUENCE [LARGE SCALE GENOMIC DNA]</scope>
    <source>
        <strain evidence="2 3">AFS085496</strain>
    </source>
</reference>
<dbReference type="Pfam" id="PF13471">
    <property type="entry name" value="Transglut_core3"/>
    <property type="match status" value="1"/>
</dbReference>
<dbReference type="Proteomes" id="UP000224003">
    <property type="component" value="Unassembled WGS sequence"/>
</dbReference>
<dbReference type="InterPro" id="IPR032708">
    <property type="entry name" value="McjB_C"/>
</dbReference>
<feature type="domain" description="Microcin J25-processing protein McjB C-terminal" evidence="1">
    <location>
        <begin position="37"/>
        <end position="104"/>
    </location>
</feature>
<accession>A0A9X6WSM5</accession>
<proteinExistence type="predicted"/>
<dbReference type="AlphaFoldDB" id="A0A9X6WSM5"/>
<comment type="caution">
    <text evidence="2">The sequence shown here is derived from an EMBL/GenBank/DDBJ whole genome shotgun (WGS) entry which is preliminary data.</text>
</comment>
<name>A0A9X6WSM5_BACTU</name>